<evidence type="ECO:0000313" key="2">
    <source>
        <dbReference type="Proteomes" id="UP001176961"/>
    </source>
</evidence>
<keyword evidence="2" id="KW-1185">Reference proteome</keyword>
<reference evidence="1" key="1">
    <citation type="submission" date="2023-07" db="EMBL/GenBank/DDBJ databases">
        <authorList>
            <consortium name="CYATHOMIX"/>
        </authorList>
    </citation>
    <scope>NUCLEOTIDE SEQUENCE</scope>
    <source>
        <strain evidence="1">N/A</strain>
    </source>
</reference>
<dbReference type="Proteomes" id="UP001176961">
    <property type="component" value="Unassembled WGS sequence"/>
</dbReference>
<evidence type="ECO:0000313" key="1">
    <source>
        <dbReference type="EMBL" id="CAJ0601228.1"/>
    </source>
</evidence>
<organism evidence="1 2">
    <name type="scientific">Cylicocyclus nassatus</name>
    <name type="common">Nematode worm</name>
    <dbReference type="NCBI Taxonomy" id="53992"/>
    <lineage>
        <taxon>Eukaryota</taxon>
        <taxon>Metazoa</taxon>
        <taxon>Ecdysozoa</taxon>
        <taxon>Nematoda</taxon>
        <taxon>Chromadorea</taxon>
        <taxon>Rhabditida</taxon>
        <taxon>Rhabditina</taxon>
        <taxon>Rhabditomorpha</taxon>
        <taxon>Strongyloidea</taxon>
        <taxon>Strongylidae</taxon>
        <taxon>Cylicocyclus</taxon>
    </lineage>
</organism>
<accession>A0AA36GZI5</accession>
<name>A0AA36GZI5_CYLNA</name>
<dbReference type="EMBL" id="CATQJL010000305">
    <property type="protein sequence ID" value="CAJ0601228.1"/>
    <property type="molecule type" value="Genomic_DNA"/>
</dbReference>
<proteinExistence type="predicted"/>
<dbReference type="AlphaFoldDB" id="A0AA36GZI5"/>
<gene>
    <name evidence="1" type="ORF">CYNAS_LOCUS13211</name>
</gene>
<sequence length="174" mass="19664">MYSCHQWRSGENNSIQRKWEGNPIMRSPCCCWNCWSRFISSLQDHLRLSKSVKEGTKLTCELSMIVARFISEYTIYLACAVISELMIISSVSKGCTCVSNQLSIAAEHQKSHKTKPHKCDGCDGFVIKTRLSKAIVAPTAAANRYPVPAKTASCKWCLRVFVVLYRTLPHLILF</sequence>
<protein>
    <submittedName>
        <fullName evidence="1">Uncharacterized protein</fullName>
    </submittedName>
</protein>
<comment type="caution">
    <text evidence="1">The sequence shown here is derived from an EMBL/GenBank/DDBJ whole genome shotgun (WGS) entry which is preliminary data.</text>
</comment>